<feature type="binding site" evidence="7">
    <location>
        <position position="117"/>
    </location>
    <ligand>
        <name>Zn(2+)</name>
        <dbReference type="ChEBI" id="CHEBI:29105"/>
        <note>catalytic</note>
    </ligand>
</feature>
<comment type="similarity">
    <text evidence="1 7">Belongs to the endoribonuclease YbeY family.</text>
</comment>
<dbReference type="InterPro" id="IPR023091">
    <property type="entry name" value="MetalPrtase_cat_dom_sf_prd"/>
</dbReference>
<reference evidence="8" key="1">
    <citation type="submission" date="2022-12" db="EMBL/GenBank/DDBJ databases">
        <title>Reference genome sequencing for broad-spectrum identification of bacterial and archaeal isolates by mass spectrometry.</title>
        <authorList>
            <person name="Sekiguchi Y."/>
            <person name="Tourlousse D.M."/>
        </authorList>
    </citation>
    <scope>NUCLEOTIDE SEQUENCE</scope>
    <source>
        <strain evidence="8">ASRB1</strain>
    </source>
</reference>
<feature type="binding site" evidence="7">
    <location>
        <position position="113"/>
    </location>
    <ligand>
        <name>Zn(2+)</name>
        <dbReference type="ChEBI" id="CHEBI:29105"/>
        <note>catalytic</note>
    </ligand>
</feature>
<evidence type="ECO:0000256" key="5">
    <source>
        <dbReference type="ARBA" id="ARBA00022801"/>
    </source>
</evidence>
<keyword evidence="6 7" id="KW-0862">Zinc</keyword>
<keyword evidence="7" id="KW-0698">rRNA processing</keyword>
<dbReference type="HAMAP" id="MF_00009">
    <property type="entry name" value="Endoribonucl_YbeY"/>
    <property type="match status" value="1"/>
</dbReference>
<organism evidence="8 9">
    <name type="scientific">Desulforhabdus amnigena</name>
    <dbReference type="NCBI Taxonomy" id="40218"/>
    <lineage>
        <taxon>Bacteria</taxon>
        <taxon>Pseudomonadati</taxon>
        <taxon>Thermodesulfobacteriota</taxon>
        <taxon>Syntrophobacteria</taxon>
        <taxon>Syntrophobacterales</taxon>
        <taxon>Syntrophobacteraceae</taxon>
        <taxon>Desulforhabdus</taxon>
    </lineage>
</organism>
<evidence type="ECO:0000313" key="9">
    <source>
        <dbReference type="Proteomes" id="UP001144372"/>
    </source>
</evidence>
<sequence>MPLIQISVNQSRIEINPELLEKKAEQILNALGYTDVELSIMIVDDEEMTHINREYRKIDSTTDVLSFPMWEGDFGDVCMDLLGDVVISAPTAELMSREHGLPFSAIMDLLLVHGILHLVGYDHERGDEEAREMESRSIELLKMLGHSEKDFDWYLNPDDEPTD</sequence>
<dbReference type="GO" id="GO:0008270">
    <property type="term" value="F:zinc ion binding"/>
    <property type="evidence" value="ECO:0007669"/>
    <property type="project" value="UniProtKB-UniRule"/>
</dbReference>
<protein>
    <recommendedName>
        <fullName evidence="7">Endoribonuclease YbeY</fullName>
        <ecNumber evidence="7">3.1.-.-</ecNumber>
    </recommendedName>
</protein>
<dbReference type="InterPro" id="IPR020549">
    <property type="entry name" value="YbeY_CS"/>
</dbReference>
<accession>A0A9W6L9H6</accession>
<dbReference type="Gene3D" id="3.40.390.30">
    <property type="entry name" value="Metalloproteases ('zincins'), catalytic domain"/>
    <property type="match status" value="1"/>
</dbReference>
<evidence type="ECO:0000313" key="8">
    <source>
        <dbReference type="EMBL" id="GLI35116.1"/>
    </source>
</evidence>
<keyword evidence="9" id="KW-1185">Reference proteome</keyword>
<dbReference type="EC" id="3.1.-.-" evidence="7"/>
<evidence type="ECO:0000256" key="4">
    <source>
        <dbReference type="ARBA" id="ARBA00022759"/>
    </source>
</evidence>
<dbReference type="GO" id="GO:0005737">
    <property type="term" value="C:cytoplasm"/>
    <property type="evidence" value="ECO:0007669"/>
    <property type="project" value="UniProtKB-SubCell"/>
</dbReference>
<dbReference type="AlphaFoldDB" id="A0A9W6L9H6"/>
<dbReference type="SUPFAM" id="SSF55486">
    <property type="entry name" value="Metalloproteases ('zincins'), catalytic domain"/>
    <property type="match status" value="1"/>
</dbReference>
<keyword evidence="3 7" id="KW-0479">Metal-binding</keyword>
<keyword evidence="7" id="KW-0690">Ribosome biogenesis</keyword>
<dbReference type="PANTHER" id="PTHR46986">
    <property type="entry name" value="ENDORIBONUCLEASE YBEY, CHLOROPLASTIC"/>
    <property type="match status" value="1"/>
</dbReference>
<dbReference type="Proteomes" id="UP001144372">
    <property type="component" value="Unassembled WGS sequence"/>
</dbReference>
<dbReference type="GO" id="GO:0004521">
    <property type="term" value="F:RNA endonuclease activity"/>
    <property type="evidence" value="ECO:0007669"/>
    <property type="project" value="UniProtKB-UniRule"/>
</dbReference>
<dbReference type="PANTHER" id="PTHR46986:SF1">
    <property type="entry name" value="ENDORIBONUCLEASE YBEY, CHLOROPLASTIC"/>
    <property type="match status" value="1"/>
</dbReference>
<evidence type="ECO:0000256" key="7">
    <source>
        <dbReference type="HAMAP-Rule" id="MF_00009"/>
    </source>
</evidence>
<keyword evidence="4 7" id="KW-0255">Endonuclease</keyword>
<evidence type="ECO:0000256" key="1">
    <source>
        <dbReference type="ARBA" id="ARBA00010875"/>
    </source>
</evidence>
<dbReference type="GO" id="GO:0006364">
    <property type="term" value="P:rRNA processing"/>
    <property type="evidence" value="ECO:0007669"/>
    <property type="project" value="UniProtKB-UniRule"/>
</dbReference>
<comment type="function">
    <text evidence="7">Single strand-specific metallo-endoribonuclease involved in late-stage 70S ribosome quality control and in maturation of the 3' terminus of the 16S rRNA.</text>
</comment>
<dbReference type="PROSITE" id="PS01306">
    <property type="entry name" value="UPF0054"/>
    <property type="match status" value="1"/>
</dbReference>
<proteinExistence type="inferred from homology"/>
<evidence type="ECO:0000256" key="3">
    <source>
        <dbReference type="ARBA" id="ARBA00022723"/>
    </source>
</evidence>
<dbReference type="Pfam" id="PF02130">
    <property type="entry name" value="YbeY"/>
    <property type="match status" value="1"/>
</dbReference>
<evidence type="ECO:0000256" key="6">
    <source>
        <dbReference type="ARBA" id="ARBA00022833"/>
    </source>
</evidence>
<dbReference type="RefSeq" id="WP_281794686.1">
    <property type="nucleotide sequence ID" value="NZ_BSDR01000001.1"/>
</dbReference>
<evidence type="ECO:0000256" key="2">
    <source>
        <dbReference type="ARBA" id="ARBA00022722"/>
    </source>
</evidence>
<comment type="cofactor">
    <cofactor evidence="7">
        <name>Zn(2+)</name>
        <dbReference type="ChEBI" id="CHEBI:29105"/>
    </cofactor>
    <text evidence="7">Binds 1 zinc ion.</text>
</comment>
<gene>
    <name evidence="7 8" type="primary">ybeY</name>
    <name evidence="8" type="ORF">DAMNIGENAA_25490</name>
</gene>
<dbReference type="InterPro" id="IPR002036">
    <property type="entry name" value="YbeY"/>
</dbReference>
<feature type="binding site" evidence="7">
    <location>
        <position position="123"/>
    </location>
    <ligand>
        <name>Zn(2+)</name>
        <dbReference type="ChEBI" id="CHEBI:29105"/>
        <note>catalytic</note>
    </ligand>
</feature>
<dbReference type="GO" id="GO:0004222">
    <property type="term" value="F:metalloendopeptidase activity"/>
    <property type="evidence" value="ECO:0007669"/>
    <property type="project" value="InterPro"/>
</dbReference>
<keyword evidence="2 7" id="KW-0540">Nuclease</keyword>
<keyword evidence="7" id="KW-0963">Cytoplasm</keyword>
<comment type="subcellular location">
    <subcellularLocation>
        <location evidence="7">Cytoplasm</location>
    </subcellularLocation>
</comment>
<dbReference type="NCBIfam" id="TIGR00043">
    <property type="entry name" value="rRNA maturation RNase YbeY"/>
    <property type="match status" value="1"/>
</dbReference>
<name>A0A9W6L9H6_9BACT</name>
<dbReference type="EMBL" id="BSDR01000001">
    <property type="protein sequence ID" value="GLI35116.1"/>
    <property type="molecule type" value="Genomic_DNA"/>
</dbReference>
<comment type="caution">
    <text evidence="8">The sequence shown here is derived from an EMBL/GenBank/DDBJ whole genome shotgun (WGS) entry which is preliminary data.</text>
</comment>
<keyword evidence="5 7" id="KW-0378">Hydrolase</keyword>